<dbReference type="InterPro" id="IPR029063">
    <property type="entry name" value="SAM-dependent_MTases_sf"/>
</dbReference>
<dbReference type="GO" id="GO:0002940">
    <property type="term" value="P:tRNA N2-guanine methylation"/>
    <property type="evidence" value="ECO:0007669"/>
    <property type="project" value="TreeGrafter"/>
</dbReference>
<evidence type="ECO:0000313" key="12">
    <source>
        <dbReference type="Proteomes" id="UP000054350"/>
    </source>
</evidence>
<keyword evidence="2 9" id="KW-0489">Methyltransferase</keyword>
<name>A0A0L0S0D1_ALLM3</name>
<dbReference type="STRING" id="578462.A0A0L0S0D1"/>
<dbReference type="PROSITE" id="PS51626">
    <property type="entry name" value="SAM_MT_TRM1"/>
    <property type="match status" value="1"/>
</dbReference>
<dbReference type="EC" id="2.1.1.216" evidence="7 9"/>
<evidence type="ECO:0000256" key="6">
    <source>
        <dbReference type="ARBA" id="ARBA00022884"/>
    </source>
</evidence>
<feature type="region of interest" description="Disordered" evidence="10">
    <location>
        <begin position="479"/>
        <end position="547"/>
    </location>
</feature>
<keyword evidence="12" id="KW-1185">Reference proteome</keyword>
<evidence type="ECO:0000256" key="8">
    <source>
        <dbReference type="ARBA" id="ARBA00051897"/>
    </source>
</evidence>
<dbReference type="InterPro" id="IPR002905">
    <property type="entry name" value="Trm1"/>
</dbReference>
<comment type="catalytic activity">
    <reaction evidence="8 9">
        <text>guanosine(26) in tRNA + 2 S-adenosyl-L-methionine = N(2)-dimethylguanosine(26) in tRNA + 2 S-adenosyl-L-homocysteine + 2 H(+)</text>
        <dbReference type="Rhea" id="RHEA:43140"/>
        <dbReference type="Rhea" id="RHEA-COMP:10359"/>
        <dbReference type="Rhea" id="RHEA-COMP:10360"/>
        <dbReference type="ChEBI" id="CHEBI:15378"/>
        <dbReference type="ChEBI" id="CHEBI:57856"/>
        <dbReference type="ChEBI" id="CHEBI:59789"/>
        <dbReference type="ChEBI" id="CHEBI:74269"/>
        <dbReference type="ChEBI" id="CHEBI:74513"/>
        <dbReference type="EC" id="2.1.1.216"/>
    </reaction>
</comment>
<dbReference type="eggNOG" id="KOG1253">
    <property type="taxonomic scope" value="Eukaryota"/>
</dbReference>
<evidence type="ECO:0000256" key="5">
    <source>
        <dbReference type="ARBA" id="ARBA00022694"/>
    </source>
</evidence>
<evidence type="ECO:0000256" key="4">
    <source>
        <dbReference type="ARBA" id="ARBA00022691"/>
    </source>
</evidence>
<evidence type="ECO:0000313" key="11">
    <source>
        <dbReference type="EMBL" id="KNE55841.1"/>
    </source>
</evidence>
<dbReference type="Proteomes" id="UP000054350">
    <property type="component" value="Unassembled WGS sequence"/>
</dbReference>
<keyword evidence="6 9" id="KW-0694">RNA-binding</keyword>
<dbReference type="NCBIfam" id="TIGR00308">
    <property type="entry name" value="TRM1"/>
    <property type="match status" value="1"/>
</dbReference>
<dbReference type="PANTHER" id="PTHR10631:SF3">
    <property type="entry name" value="TRNA (GUANINE(26)-N(2))-DIMETHYLTRANSFERASE"/>
    <property type="match status" value="1"/>
</dbReference>
<dbReference type="GO" id="GO:0005634">
    <property type="term" value="C:nucleus"/>
    <property type="evidence" value="ECO:0007669"/>
    <property type="project" value="TreeGrafter"/>
</dbReference>
<feature type="compositionally biased region" description="Acidic residues" evidence="10">
    <location>
        <begin position="530"/>
        <end position="547"/>
    </location>
</feature>
<dbReference type="Pfam" id="PF02005">
    <property type="entry name" value="TRM"/>
    <property type="match status" value="1"/>
</dbReference>
<dbReference type="FunFam" id="3.40.50.150:FF:000051">
    <property type="entry name" value="tRNA (guanine(26)-N(2))-dimethyltransferase"/>
    <property type="match status" value="1"/>
</dbReference>
<organism evidence="11 12">
    <name type="scientific">Allomyces macrogynus (strain ATCC 38327)</name>
    <name type="common">Allomyces javanicus var. macrogynus</name>
    <dbReference type="NCBI Taxonomy" id="578462"/>
    <lineage>
        <taxon>Eukaryota</taxon>
        <taxon>Fungi</taxon>
        <taxon>Fungi incertae sedis</taxon>
        <taxon>Blastocladiomycota</taxon>
        <taxon>Blastocladiomycetes</taxon>
        <taxon>Blastocladiales</taxon>
        <taxon>Blastocladiaceae</taxon>
        <taxon>Allomyces</taxon>
    </lineage>
</organism>
<reference evidence="12" key="2">
    <citation type="submission" date="2009-11" db="EMBL/GenBank/DDBJ databases">
        <title>The Genome Sequence of Allomyces macrogynus strain ATCC 38327.</title>
        <authorList>
            <consortium name="The Broad Institute Genome Sequencing Platform"/>
            <person name="Russ C."/>
            <person name="Cuomo C."/>
            <person name="Shea T."/>
            <person name="Young S.K."/>
            <person name="Zeng Q."/>
            <person name="Koehrsen M."/>
            <person name="Haas B."/>
            <person name="Borodovsky M."/>
            <person name="Guigo R."/>
            <person name="Alvarado L."/>
            <person name="Berlin A."/>
            <person name="Borenstein D."/>
            <person name="Chen Z."/>
            <person name="Engels R."/>
            <person name="Freedman E."/>
            <person name="Gellesch M."/>
            <person name="Goldberg J."/>
            <person name="Griggs A."/>
            <person name="Gujja S."/>
            <person name="Heiman D."/>
            <person name="Hepburn T."/>
            <person name="Howarth C."/>
            <person name="Jen D."/>
            <person name="Larson L."/>
            <person name="Lewis B."/>
            <person name="Mehta T."/>
            <person name="Park D."/>
            <person name="Pearson M."/>
            <person name="Roberts A."/>
            <person name="Saif S."/>
            <person name="Shenoy N."/>
            <person name="Sisk P."/>
            <person name="Stolte C."/>
            <person name="Sykes S."/>
            <person name="Walk T."/>
            <person name="White J."/>
            <person name="Yandava C."/>
            <person name="Burger G."/>
            <person name="Gray M.W."/>
            <person name="Holland P.W.H."/>
            <person name="King N."/>
            <person name="Lang F.B.F."/>
            <person name="Roger A.J."/>
            <person name="Ruiz-Trillo I."/>
            <person name="Lander E."/>
            <person name="Nusbaum C."/>
        </authorList>
    </citation>
    <scope>NUCLEOTIDE SEQUENCE [LARGE SCALE GENOMIC DNA]</scope>
    <source>
        <strain evidence="12">ATCC 38327</strain>
    </source>
</reference>
<dbReference type="SUPFAM" id="SSF53335">
    <property type="entry name" value="S-adenosyl-L-methionine-dependent methyltransferases"/>
    <property type="match status" value="1"/>
</dbReference>
<comment type="similarity">
    <text evidence="9">Belongs to the class I-like SAM-binding methyltransferase superfamily. Trm1 family.</text>
</comment>
<reference evidence="11 12" key="1">
    <citation type="submission" date="2009-11" db="EMBL/GenBank/DDBJ databases">
        <title>Annotation of Allomyces macrogynus ATCC 38327.</title>
        <authorList>
            <consortium name="The Broad Institute Genome Sequencing Platform"/>
            <person name="Russ C."/>
            <person name="Cuomo C."/>
            <person name="Burger G."/>
            <person name="Gray M.W."/>
            <person name="Holland P.W.H."/>
            <person name="King N."/>
            <person name="Lang F.B.F."/>
            <person name="Roger A.J."/>
            <person name="Ruiz-Trillo I."/>
            <person name="Young S.K."/>
            <person name="Zeng Q."/>
            <person name="Gargeya S."/>
            <person name="Fitzgerald M."/>
            <person name="Haas B."/>
            <person name="Abouelleil A."/>
            <person name="Alvarado L."/>
            <person name="Arachchi H.M."/>
            <person name="Berlin A."/>
            <person name="Chapman S.B."/>
            <person name="Gearin G."/>
            <person name="Goldberg J."/>
            <person name="Griggs A."/>
            <person name="Gujja S."/>
            <person name="Hansen M."/>
            <person name="Heiman D."/>
            <person name="Howarth C."/>
            <person name="Larimer J."/>
            <person name="Lui A."/>
            <person name="MacDonald P.J.P."/>
            <person name="McCowen C."/>
            <person name="Montmayeur A."/>
            <person name="Murphy C."/>
            <person name="Neiman D."/>
            <person name="Pearson M."/>
            <person name="Priest M."/>
            <person name="Roberts A."/>
            <person name="Saif S."/>
            <person name="Shea T."/>
            <person name="Sisk P."/>
            <person name="Stolte C."/>
            <person name="Sykes S."/>
            <person name="Wortman J."/>
            <person name="Nusbaum C."/>
            <person name="Birren B."/>
        </authorList>
    </citation>
    <scope>NUCLEOTIDE SEQUENCE [LARGE SCALE GENOMIC DNA]</scope>
    <source>
        <strain evidence="11 12">ATCC 38327</strain>
    </source>
</reference>
<dbReference type="Gene3D" id="3.30.56.70">
    <property type="entry name" value="N2,N2-dimethylguanosine tRNA methyltransferase, C-terminal domain"/>
    <property type="match status" value="1"/>
</dbReference>
<dbReference type="Gene3D" id="3.40.50.150">
    <property type="entry name" value="Vaccinia Virus protein VP39"/>
    <property type="match status" value="1"/>
</dbReference>
<dbReference type="GO" id="GO:0160104">
    <property type="term" value="F:tRNA (guanine(26)-N2)-dimethyltransferase activity"/>
    <property type="evidence" value="ECO:0007669"/>
    <property type="project" value="UniProtKB-UniRule"/>
</dbReference>
<evidence type="ECO:0000256" key="9">
    <source>
        <dbReference type="PROSITE-ProRule" id="PRU00958"/>
    </source>
</evidence>
<dbReference type="FunFam" id="3.30.56.70:FF:000001">
    <property type="entry name" value="tRNA (guanine(26)-N(2))-dimethyltransferase"/>
    <property type="match status" value="1"/>
</dbReference>
<dbReference type="OMA" id="MKCCHEM"/>
<dbReference type="InterPro" id="IPR042296">
    <property type="entry name" value="tRNA_met_Trm1_C"/>
</dbReference>
<sequence>MAALGEATYNDEQFNTVSEGQATILFPKNNEVFYNPVQQFNRDMSIAAIRTWRDVVAEERWAKTLKKEGKTIDEAKAAGETVPVFKPKILEALAASGLRSVRYAKEIPDLDHILCNDLDPEAVESIKRNVAFNNLSEELVRPNLGDAKIVMYQHLMPKDHYHVVDLDPYGSASPFLDAGVQSVSDGGLMCITCTDMQVLAGANFTETCFTKYGGMPLRGEFTHEMALRLLLGAVHTAAAKNKRYVEPLVSCSIDFYIRVFVRVHVSPIEVKKTASKLSLVYLCQGCKSFVLQPMGKVTVTTSENGKETTKYGLSTHHAGANCAECGSNFHIGGPAWNAPLHSKPFVKRMLAHARANAANYGTSKRMEGMLTVIGEEVDAPLYYTLRALTTAVHCNSISLIDMGSALANAGYQFSVSHANPIAVKTNAPQHVVWDVIRAHVKRGPAKEPAEGSIAAKILAKEITTAVDFKFHKASNPPSRKIKLVRFQENPEKNWGPKARAGKKRKANADAPAQPKRGKKAPKTEPAAEQDIAEDALPEDAAMAEDDQ</sequence>
<dbReference type="EMBL" id="GG745329">
    <property type="protein sequence ID" value="KNE55841.1"/>
    <property type="molecule type" value="Genomic_DNA"/>
</dbReference>
<dbReference type="VEuPathDB" id="FungiDB:AMAG_01709"/>
<keyword evidence="1 9" id="KW-0820">tRNA-binding</keyword>
<evidence type="ECO:0000256" key="1">
    <source>
        <dbReference type="ARBA" id="ARBA00022555"/>
    </source>
</evidence>
<gene>
    <name evidence="11" type="ORF">AMAG_01709</name>
</gene>
<protein>
    <recommendedName>
        <fullName evidence="7 9">tRNA (guanine(26)-N(2))-dimethyltransferase</fullName>
        <ecNumber evidence="7 9">2.1.1.216</ecNumber>
    </recommendedName>
</protein>
<keyword evidence="4 9" id="KW-0949">S-adenosyl-L-methionine</keyword>
<evidence type="ECO:0000256" key="3">
    <source>
        <dbReference type="ARBA" id="ARBA00022679"/>
    </source>
</evidence>
<keyword evidence="5 9" id="KW-0819">tRNA processing</keyword>
<dbReference type="AlphaFoldDB" id="A0A0L0S0D1"/>
<evidence type="ECO:0000256" key="2">
    <source>
        <dbReference type="ARBA" id="ARBA00022603"/>
    </source>
</evidence>
<accession>A0A0L0S0D1</accession>
<keyword evidence="3 9" id="KW-0808">Transferase</keyword>
<evidence type="ECO:0000256" key="7">
    <source>
        <dbReference type="ARBA" id="ARBA00039099"/>
    </source>
</evidence>
<proteinExistence type="inferred from homology"/>
<evidence type="ECO:0000256" key="10">
    <source>
        <dbReference type="SAM" id="MobiDB-lite"/>
    </source>
</evidence>
<dbReference type="PANTHER" id="PTHR10631">
    <property type="entry name" value="N 2 ,N 2 -DIMETHYLGUANOSINE TRNA METHYLTRANSFERASE"/>
    <property type="match status" value="1"/>
</dbReference>
<dbReference type="GO" id="GO:0000049">
    <property type="term" value="F:tRNA binding"/>
    <property type="evidence" value="ECO:0007669"/>
    <property type="project" value="UniProtKB-UniRule"/>
</dbReference>
<dbReference type="OrthoDB" id="6349953at2759"/>